<keyword evidence="4 6" id="KW-0067">ATP-binding</keyword>
<evidence type="ECO:0000259" key="5">
    <source>
        <dbReference type="PROSITE" id="PS50893"/>
    </source>
</evidence>
<dbReference type="SMART" id="SM00382">
    <property type="entry name" value="AAA"/>
    <property type="match status" value="1"/>
</dbReference>
<comment type="similarity">
    <text evidence="1">Belongs to the ABC transporter superfamily.</text>
</comment>
<protein>
    <submittedName>
        <fullName evidence="6">ATP-binding cassette domain-containing protein</fullName>
    </submittedName>
</protein>
<evidence type="ECO:0000313" key="6">
    <source>
        <dbReference type="EMBL" id="MFK2905107.1"/>
    </source>
</evidence>
<dbReference type="SUPFAM" id="SSF52540">
    <property type="entry name" value="P-loop containing nucleoside triphosphate hydrolases"/>
    <property type="match status" value="1"/>
</dbReference>
<reference evidence="6 7" key="1">
    <citation type="submission" date="2020-10" db="EMBL/GenBank/DDBJ databases">
        <title>Phylogeny of dyella-like bacteria.</title>
        <authorList>
            <person name="Fu J."/>
        </authorList>
    </citation>
    <scope>NUCLEOTIDE SEQUENCE [LARGE SCALE GENOMIC DNA]</scope>
    <source>
        <strain evidence="6 7">Gsoil3046</strain>
    </source>
</reference>
<dbReference type="Pfam" id="PF00005">
    <property type="entry name" value="ABC_tran"/>
    <property type="match status" value="1"/>
</dbReference>
<dbReference type="InterPro" id="IPR027417">
    <property type="entry name" value="P-loop_NTPase"/>
</dbReference>
<dbReference type="InterPro" id="IPR003439">
    <property type="entry name" value="ABC_transporter-like_ATP-bd"/>
</dbReference>
<dbReference type="InterPro" id="IPR017871">
    <property type="entry name" value="ABC_transporter-like_CS"/>
</dbReference>
<dbReference type="InterPro" id="IPR003593">
    <property type="entry name" value="AAA+_ATPase"/>
</dbReference>
<evidence type="ECO:0000256" key="4">
    <source>
        <dbReference type="ARBA" id="ARBA00022840"/>
    </source>
</evidence>
<feature type="domain" description="ABC transporter" evidence="5">
    <location>
        <begin position="4"/>
        <end position="231"/>
    </location>
</feature>
<evidence type="ECO:0000256" key="3">
    <source>
        <dbReference type="ARBA" id="ARBA00022741"/>
    </source>
</evidence>
<keyword evidence="3" id="KW-0547">Nucleotide-binding</keyword>
<evidence type="ECO:0000313" key="7">
    <source>
        <dbReference type="Proteomes" id="UP001620460"/>
    </source>
</evidence>
<keyword evidence="2" id="KW-0813">Transport</keyword>
<dbReference type="EMBL" id="JADIKM010000003">
    <property type="protein sequence ID" value="MFK2905107.1"/>
    <property type="molecule type" value="Genomic_DNA"/>
</dbReference>
<proteinExistence type="inferred from homology"/>
<dbReference type="PANTHER" id="PTHR43335">
    <property type="entry name" value="ABC TRANSPORTER, ATP-BINDING PROTEIN"/>
    <property type="match status" value="1"/>
</dbReference>
<sequence length="302" mass="33230">MLAIETRALTRRFDAGHGVHGLDLAVPSGSVYGFLGPNGAGKTTTIRLLLTLLQPDEGEIRLFGRPLTLQSRELLREVGSLVEGPALYPHLSGRENLEVTRHLLDVPAERIDEVLDVVGLVQDQHRRVRIYSLGMRQRLGIALAMLGRPRLLILDEPTNGLDPAGMLDLRLLLQRMATQLGMTVFVSSHLLSEVEQVASHVGVLHRGQLLFQGTPQALRERHGDPLTIRCNDVAAACGALAALGESVQAVDEATLRVVAPQRPDHEINRWLVQRGYEVHALGRSPRSLETLFFDMTDERACA</sequence>
<organism evidence="6 7">
    <name type="scientific">Dyella ginsengisoli</name>
    <dbReference type="NCBI Taxonomy" id="363848"/>
    <lineage>
        <taxon>Bacteria</taxon>
        <taxon>Pseudomonadati</taxon>
        <taxon>Pseudomonadota</taxon>
        <taxon>Gammaproteobacteria</taxon>
        <taxon>Lysobacterales</taxon>
        <taxon>Rhodanobacteraceae</taxon>
        <taxon>Dyella</taxon>
    </lineage>
</organism>
<dbReference type="PROSITE" id="PS50893">
    <property type="entry name" value="ABC_TRANSPORTER_2"/>
    <property type="match status" value="1"/>
</dbReference>
<name>A0ABW8JZB6_9GAMM</name>
<comment type="caution">
    <text evidence="6">The sequence shown here is derived from an EMBL/GenBank/DDBJ whole genome shotgun (WGS) entry which is preliminary data.</text>
</comment>
<dbReference type="Proteomes" id="UP001620460">
    <property type="component" value="Unassembled WGS sequence"/>
</dbReference>
<dbReference type="PROSITE" id="PS00211">
    <property type="entry name" value="ABC_TRANSPORTER_1"/>
    <property type="match status" value="1"/>
</dbReference>
<evidence type="ECO:0000256" key="2">
    <source>
        <dbReference type="ARBA" id="ARBA00022448"/>
    </source>
</evidence>
<dbReference type="PANTHER" id="PTHR43335:SF4">
    <property type="entry name" value="ABC TRANSPORTER, ATP-BINDING PROTEIN"/>
    <property type="match status" value="1"/>
</dbReference>
<evidence type="ECO:0000256" key="1">
    <source>
        <dbReference type="ARBA" id="ARBA00005417"/>
    </source>
</evidence>
<dbReference type="RefSeq" id="WP_404634244.1">
    <property type="nucleotide sequence ID" value="NZ_JADIKM010000003.1"/>
</dbReference>
<accession>A0ABW8JZB6</accession>
<dbReference type="Gene3D" id="3.40.50.300">
    <property type="entry name" value="P-loop containing nucleotide triphosphate hydrolases"/>
    <property type="match status" value="1"/>
</dbReference>
<dbReference type="GO" id="GO:0005524">
    <property type="term" value="F:ATP binding"/>
    <property type="evidence" value="ECO:0007669"/>
    <property type="project" value="UniProtKB-KW"/>
</dbReference>
<gene>
    <name evidence="6" type="ORF">ISP17_14180</name>
</gene>
<keyword evidence="7" id="KW-1185">Reference proteome</keyword>